<keyword evidence="1" id="KW-1133">Transmembrane helix</keyword>
<protein>
    <submittedName>
        <fullName evidence="3">Uncharacterized protein</fullName>
    </submittedName>
</protein>
<dbReference type="RefSeq" id="XP_021337643.1">
    <property type="nucleotide sequence ID" value="XM_021482390.1"/>
</dbReference>
<name>A0A1N6LXF7_BABMR</name>
<dbReference type="EMBL" id="LN871599">
    <property type="protein sequence ID" value="SIO73555.1"/>
    <property type="molecule type" value="Genomic_DNA"/>
</dbReference>
<evidence type="ECO:0000313" key="4">
    <source>
        <dbReference type="Proteomes" id="UP000002899"/>
    </source>
</evidence>
<dbReference type="VEuPathDB" id="PiroplasmaDB:BmR1_04g05456"/>
<keyword evidence="2" id="KW-0732">Signal</keyword>
<reference evidence="3 4" key="3">
    <citation type="journal article" date="2016" name="Sci. Rep.">
        <title>Genome-wide diversity and gene expression profiling of Babesia microti isolates identify polymorphic genes that mediate host-pathogen interactions.</title>
        <authorList>
            <person name="Silva J.C."/>
            <person name="Cornillot E."/>
            <person name="McCracken C."/>
            <person name="Usmani-Brown S."/>
            <person name="Dwivedi A."/>
            <person name="Ifeonu O.O."/>
            <person name="Crabtree J."/>
            <person name="Gotia H.T."/>
            <person name="Virji A.Z."/>
            <person name="Reynes C."/>
            <person name="Colinge J."/>
            <person name="Kumar V."/>
            <person name="Lawres L."/>
            <person name="Pazzi J.E."/>
            <person name="Pablo J.V."/>
            <person name="Hung C."/>
            <person name="Brancato J."/>
            <person name="Kumari P."/>
            <person name="Orvis J."/>
            <person name="Tretina K."/>
            <person name="Chibucos M."/>
            <person name="Ott S."/>
            <person name="Sadzewicz L."/>
            <person name="Sengamalay N."/>
            <person name="Shetty A.C."/>
            <person name="Su Q."/>
            <person name="Tallon L."/>
            <person name="Fraser C.M."/>
            <person name="Frutos R."/>
            <person name="Molina D.M."/>
            <person name="Krause P.J."/>
            <person name="Ben Mamoun C."/>
        </authorList>
    </citation>
    <scope>NUCLEOTIDE SEQUENCE [LARGE SCALE GENOMIC DNA]</scope>
    <source>
        <strain evidence="3 4">RI</strain>
    </source>
</reference>
<feature type="transmembrane region" description="Helical" evidence="1">
    <location>
        <begin position="77"/>
        <end position="101"/>
    </location>
</feature>
<gene>
    <name evidence="3" type="ORF">BmR1_04g05456</name>
</gene>
<reference evidence="3 4" key="1">
    <citation type="journal article" date="2012" name="Nucleic Acids Res.">
        <title>Sequencing of the smallest Apicomplexan genome from the human pathogen Babesia microti.</title>
        <authorList>
            <person name="Cornillot E."/>
            <person name="Hadj-Kaddour K."/>
            <person name="Dassouli A."/>
            <person name="Noel B."/>
            <person name="Ranwez V."/>
            <person name="Vacherie B."/>
            <person name="Augagneur Y."/>
            <person name="Bres V."/>
            <person name="Duclos A."/>
            <person name="Randazzo S."/>
            <person name="Carcy B."/>
            <person name="Debierre-Grockiego F."/>
            <person name="Delbecq S."/>
            <person name="Moubri-Menage K."/>
            <person name="Shams-Eldin H."/>
            <person name="Usmani-Brown S."/>
            <person name="Bringaud F."/>
            <person name="Wincker P."/>
            <person name="Vivares C.P."/>
            <person name="Schwarz R.T."/>
            <person name="Schetters T.P."/>
            <person name="Krause P.J."/>
            <person name="Gorenflot A."/>
            <person name="Berry V."/>
            <person name="Barbe V."/>
            <person name="Ben Mamoun C."/>
        </authorList>
    </citation>
    <scope>NUCLEOTIDE SEQUENCE [LARGE SCALE GENOMIC DNA]</scope>
    <source>
        <strain evidence="3 4">RI</strain>
    </source>
</reference>
<evidence type="ECO:0000313" key="3">
    <source>
        <dbReference type="EMBL" id="SIO73555.1"/>
    </source>
</evidence>
<feature type="chain" id="PRO_5012003420" evidence="2">
    <location>
        <begin position="21"/>
        <end position="114"/>
    </location>
</feature>
<keyword evidence="4" id="KW-1185">Reference proteome</keyword>
<dbReference type="Proteomes" id="UP000002899">
    <property type="component" value="Chromosome IV"/>
</dbReference>
<keyword evidence="1" id="KW-0472">Membrane</keyword>
<sequence>MKYFILFILSVTYFSLFVESFNQQNHCNALENLIANAIDEVAADMKHIDEVADRKHIDGHYNKPRNPNYNKGNFKKYIMVFLSILIAISILVLIILLIGCIRRRLLLSRITRTN</sequence>
<evidence type="ECO:0000256" key="2">
    <source>
        <dbReference type="SAM" id="SignalP"/>
    </source>
</evidence>
<organism evidence="3 4">
    <name type="scientific">Babesia microti (strain RI)</name>
    <dbReference type="NCBI Taxonomy" id="1133968"/>
    <lineage>
        <taxon>Eukaryota</taxon>
        <taxon>Sar</taxon>
        <taxon>Alveolata</taxon>
        <taxon>Apicomplexa</taxon>
        <taxon>Aconoidasida</taxon>
        <taxon>Piroplasmida</taxon>
        <taxon>Babesiidae</taxon>
        <taxon>Babesia</taxon>
    </lineage>
</organism>
<proteinExistence type="predicted"/>
<evidence type="ECO:0000256" key="1">
    <source>
        <dbReference type="SAM" id="Phobius"/>
    </source>
</evidence>
<dbReference type="GeneID" id="33043751"/>
<accession>A0A1N6LXF7</accession>
<keyword evidence="1" id="KW-0812">Transmembrane</keyword>
<dbReference type="KEGG" id="bmic:BmR1_04g05456"/>
<dbReference type="AlphaFoldDB" id="A0A1N6LXF7"/>
<reference evidence="3 4" key="2">
    <citation type="journal article" date="2013" name="PLoS ONE">
        <title>Whole genome mapping and re-organization of the nuclear and mitochondrial genomes of Babesia microti isolates.</title>
        <authorList>
            <person name="Cornillot E."/>
            <person name="Dassouli A."/>
            <person name="Garg A."/>
            <person name="Pachikara N."/>
            <person name="Randazzo S."/>
            <person name="Depoix D."/>
            <person name="Carcy B."/>
            <person name="Delbecq S."/>
            <person name="Frutos R."/>
            <person name="Silva J.C."/>
            <person name="Sutton R."/>
            <person name="Krause P.J."/>
            <person name="Mamoun C.B."/>
        </authorList>
    </citation>
    <scope>NUCLEOTIDE SEQUENCE [LARGE SCALE GENOMIC DNA]</scope>
    <source>
        <strain evidence="3 4">RI</strain>
    </source>
</reference>
<feature type="signal peptide" evidence="2">
    <location>
        <begin position="1"/>
        <end position="20"/>
    </location>
</feature>